<gene>
    <name evidence="1" type="ORF">O6H91_17G047000</name>
</gene>
<keyword evidence="2" id="KW-1185">Reference proteome</keyword>
<proteinExistence type="predicted"/>
<name>A0ACC2B6E8_DIPCM</name>
<dbReference type="Proteomes" id="UP001162992">
    <property type="component" value="Chromosome 17"/>
</dbReference>
<evidence type="ECO:0000313" key="2">
    <source>
        <dbReference type="Proteomes" id="UP001162992"/>
    </source>
</evidence>
<comment type="caution">
    <text evidence="1">The sequence shown here is derived from an EMBL/GenBank/DDBJ whole genome shotgun (WGS) entry which is preliminary data.</text>
</comment>
<dbReference type="EMBL" id="CM055108">
    <property type="protein sequence ID" value="KAJ7525356.1"/>
    <property type="molecule type" value="Genomic_DNA"/>
</dbReference>
<protein>
    <submittedName>
        <fullName evidence="1">Uncharacterized protein</fullName>
    </submittedName>
</protein>
<reference evidence="2" key="1">
    <citation type="journal article" date="2024" name="Proc. Natl. Acad. Sci. U.S.A.">
        <title>Extraordinary preservation of gene collinearity over three hundred million years revealed in homosporous lycophytes.</title>
        <authorList>
            <person name="Li C."/>
            <person name="Wickell D."/>
            <person name="Kuo L.Y."/>
            <person name="Chen X."/>
            <person name="Nie B."/>
            <person name="Liao X."/>
            <person name="Peng D."/>
            <person name="Ji J."/>
            <person name="Jenkins J."/>
            <person name="Williams M."/>
            <person name="Shu S."/>
            <person name="Plott C."/>
            <person name="Barry K."/>
            <person name="Rajasekar S."/>
            <person name="Grimwood J."/>
            <person name="Han X."/>
            <person name="Sun S."/>
            <person name="Hou Z."/>
            <person name="He W."/>
            <person name="Dai G."/>
            <person name="Sun C."/>
            <person name="Schmutz J."/>
            <person name="Leebens-Mack J.H."/>
            <person name="Li F.W."/>
            <person name="Wang L."/>
        </authorList>
    </citation>
    <scope>NUCLEOTIDE SEQUENCE [LARGE SCALE GENOMIC DNA]</scope>
    <source>
        <strain evidence="2">cv. PW_Plant_1</strain>
    </source>
</reference>
<evidence type="ECO:0000313" key="1">
    <source>
        <dbReference type="EMBL" id="KAJ7525356.1"/>
    </source>
</evidence>
<sequence>MASARRLRTTSRQTSKSSEGGIEKDDDGGEKSKHKKRKLSEMLGPPWNEEDLELFYQSYRKFGKNWKKVSTMLHERTVEMVEALYGMNKAYLSLPEEATSAAGLKAMMTDHYNILEENRSDGEESSENMDTSGNSRKTDSYLQGQFEKLASGAMVDLNPVPSAYNGPSPAKRRRTVRSRMAIKVPQIRAEENIQKKVKTIIAGKQKHQEYDHDSDGDCDFNKVATVVALTLAKASNSIASPQVSHTSSQKANRLSDKKDAVLRNDLGGSDSKNSDSNVADHKLELCKVHKIVENGVSIKSRTAIIANLGGAMNHNCDIRGKSTNPTSKKPNMIENFDKFKEDCKSTDEETCMQGTESDEENAGPITLKPALLLTDKLSPERIKKRSRQLFCGAIADDSSGLDTLATLADLSLNGLLPSPTLEPVKHFEEEERCNLQVSQSNLEDAIMNETRQALVKKPSGHASVEPEGVKQDSKSKVLSTNNLHELQLPPESRKKKRRTSADKLSVHGQASTADPPAQAELKAESMPIPKQRNKSKRPANSKSIILQHSKTDQAYSSNAENQESVIGGFLEDQGEIPNDGGFAIRVKSKKRTLLEENSVDNSSIGFRDRTSLLGTDYLDSRSIINEVSYCPHSTAETGPFTAKAKLIHCLSSKVRRWSTYEWFYSAIDLPWFSQNEFVEYLNHAGLGKIPKLTRVEWGVIRSSLGKPRRFSSKFLQEEREKLDAFREDARKCYYDLRSGTRISLPADLARPLTVGQRVIARHQRTRQIHDGNILTVDLNRCRVQFDRPDLGVEFVPDIDVMPVHTLENMSELMRRQRVILEMPDRLIEDSNFMNRPVFSAGGAARAALNERLERPGTMPTITAPSHNFLNTLSSRAQADTVDSVAFAKAAANEAALAVQQAVLGQTITTAQAQAREADIRALAELSRTLDKKEALLVELRNMNDEADHSMKDIEACPGSALFQRQYATVVLQLKEVNKQVSAALLQLRHRNRYQDNLLPPWHSAVDSQGLTSTAIAPSELSGLIRFDSGPSVDETIASAKKQAWAMVFTAIKAMTSLKEGEDALLKLGGALSGLSKESLLEVEYASRYNLPVSMLGAEASRNFDCEMALHSNAQTLTTDDLGCVHDAAFGDVDHRSSCTGKESTILIELMASCVATLLMIQTCTEAYSQPSRVAVLLTSALQNLRPRSPENLYIYHEIEQCIDALRSQILAQIPIESYSRK</sequence>
<organism evidence="1 2">
    <name type="scientific">Diphasiastrum complanatum</name>
    <name type="common">Issler's clubmoss</name>
    <name type="synonym">Lycopodium complanatum</name>
    <dbReference type="NCBI Taxonomy" id="34168"/>
    <lineage>
        <taxon>Eukaryota</taxon>
        <taxon>Viridiplantae</taxon>
        <taxon>Streptophyta</taxon>
        <taxon>Embryophyta</taxon>
        <taxon>Tracheophyta</taxon>
        <taxon>Lycopodiopsida</taxon>
        <taxon>Lycopodiales</taxon>
        <taxon>Lycopodiaceae</taxon>
        <taxon>Lycopodioideae</taxon>
        <taxon>Diphasiastrum</taxon>
    </lineage>
</organism>
<accession>A0ACC2B6E8</accession>